<dbReference type="Gene3D" id="3.40.50.300">
    <property type="entry name" value="P-loop containing nucleotide triphosphate hydrolases"/>
    <property type="match status" value="1"/>
</dbReference>
<feature type="region of interest" description="Disordered" evidence="1">
    <location>
        <begin position="348"/>
        <end position="367"/>
    </location>
</feature>
<evidence type="ECO:0000256" key="1">
    <source>
        <dbReference type="SAM" id="MobiDB-lite"/>
    </source>
</evidence>
<comment type="caution">
    <text evidence="2">The sequence shown here is derived from an EMBL/GenBank/DDBJ whole genome shotgun (WGS) entry which is preliminary data.</text>
</comment>
<dbReference type="RefSeq" id="WP_039342243.1">
    <property type="nucleotide sequence ID" value="NZ_PGEZ01000002.1"/>
</dbReference>
<proteinExistence type="predicted"/>
<protein>
    <submittedName>
        <fullName evidence="2">AAA domain-containing protein</fullName>
    </submittedName>
</protein>
<dbReference type="OrthoDB" id="3759899at2"/>
<dbReference type="InterPro" id="IPR027417">
    <property type="entry name" value="P-loop_NTPase"/>
</dbReference>
<dbReference type="AlphaFoldDB" id="A0A0B2BSV3"/>
<organism evidence="2 3">
    <name type="scientific">Mumia flava</name>
    <dbReference type="NCBI Taxonomy" id="1348852"/>
    <lineage>
        <taxon>Bacteria</taxon>
        <taxon>Bacillati</taxon>
        <taxon>Actinomycetota</taxon>
        <taxon>Actinomycetes</taxon>
        <taxon>Propionibacteriales</taxon>
        <taxon>Nocardioidaceae</taxon>
        <taxon>Mumia</taxon>
    </lineage>
</organism>
<evidence type="ECO:0000313" key="3">
    <source>
        <dbReference type="Proteomes" id="UP000230842"/>
    </source>
</evidence>
<name>A0A0B2BSV3_9ACTN</name>
<dbReference type="SUPFAM" id="SSF52540">
    <property type="entry name" value="P-loop containing nucleoside triphosphate hydrolases"/>
    <property type="match status" value="1"/>
</dbReference>
<dbReference type="Pfam" id="PF13245">
    <property type="entry name" value="AAA_19"/>
    <property type="match status" value="1"/>
</dbReference>
<keyword evidence="3" id="KW-1185">Reference proteome</keyword>
<gene>
    <name evidence="2" type="ORF">CLV56_3255</name>
</gene>
<dbReference type="Proteomes" id="UP000230842">
    <property type="component" value="Unassembled WGS sequence"/>
</dbReference>
<sequence length="506" mass="54211">MTIEFTPPAVAYDAAQSRHHRSAAAENVAAVDEAISIAKAAVGGSDTYDKVLLRAAAGAGKSYALRRMVGELLDEPDCQRIAVAAFTNKQVFALAGALGTELGADAVCLFVSRDRYAGVPAEVRSEVSVASSTPEIPADAQVVLGTSHKLGAIRERSRLLENLGAAREDPEADESYPFDVLMVDEAWQLPLYLFNRIEKLAPIAVGVGDVGQLPPLDPNQNPWRGDPGYNPYRAWPTAYEGASTTFSIDLPAVWRPTHAQIPLWRAFYGDWDRLDCVAGPGDRTIERRDLGGDEELVWDSVASGVPTLVEVAGLEDSEAPDIDPPLMGVAEQLIESLIEGGFAVHSTTYDGEGEPAGSARASSDSPSGDPLIVVLATRNQAVDDAQEVVDRLTSKHDLPDGVLVASTVDSWQGQTNAITVALHPLSGASRLDEFNSAFGRLAVTCTRATHGLLLLARDGLDELLDAAPARPGTPFGEPGTRELPRQTHQRILRTFARGVWEMENHD</sequence>
<reference evidence="2 3" key="1">
    <citation type="submission" date="2017-11" db="EMBL/GenBank/DDBJ databases">
        <title>Genomic Encyclopedia of Archaeal and Bacterial Type Strains, Phase II (KMG-II): From Individual Species to Whole Genera.</title>
        <authorList>
            <person name="Goeker M."/>
        </authorList>
    </citation>
    <scope>NUCLEOTIDE SEQUENCE [LARGE SCALE GENOMIC DNA]</scope>
    <source>
        <strain evidence="2 3">DSM 27763</strain>
    </source>
</reference>
<evidence type="ECO:0000313" key="2">
    <source>
        <dbReference type="EMBL" id="PJJ53761.1"/>
    </source>
</evidence>
<dbReference type="EMBL" id="PGEZ01000002">
    <property type="protein sequence ID" value="PJJ53761.1"/>
    <property type="molecule type" value="Genomic_DNA"/>
</dbReference>
<accession>A0A0B2BSV3</accession>